<keyword evidence="6" id="KW-1185">Reference proteome</keyword>
<dbReference type="Proteomes" id="UP000626244">
    <property type="component" value="Unassembled WGS sequence"/>
</dbReference>
<comment type="similarity">
    <text evidence="1">Belongs to the type-I restriction system S methylase family.</text>
</comment>
<dbReference type="Pfam" id="PF01420">
    <property type="entry name" value="Methylase_S"/>
    <property type="match status" value="2"/>
</dbReference>
<dbReference type="RefSeq" id="WP_087997741.1">
    <property type="nucleotide sequence ID" value="NZ_BMHB01000001.1"/>
</dbReference>
<evidence type="ECO:0000313" key="5">
    <source>
        <dbReference type="EMBL" id="GGI12579.1"/>
    </source>
</evidence>
<name>A0A8J3AGT4_9BACI</name>
<dbReference type="PANTHER" id="PTHR30408">
    <property type="entry name" value="TYPE-1 RESTRICTION ENZYME ECOKI SPECIFICITY PROTEIN"/>
    <property type="match status" value="1"/>
</dbReference>
<dbReference type="OrthoDB" id="9811611at2"/>
<keyword evidence="3" id="KW-0238">DNA-binding</keyword>
<feature type="domain" description="Type I restriction modification DNA specificity" evidence="4">
    <location>
        <begin position="250"/>
        <end position="387"/>
    </location>
</feature>
<sequence>MSEWKKVKDLVKKIIGGGTPSRENDSYYNGDIPWATVKDMNSNVLVETQEYITNIAVKNSSTNIIPKGNVIIATRIGVGRAFLNKVDMAINQDLKALIPNDKVDPMFLLYSIIKSKSFLESISSGTTVKGIRLEQLNELELWVPDLKNQRKIAAILSTVDQAIEYTEAIIAQTETVKKSMMQVLFTKGISQTKFKKTEIGEIPKNWEVDSLQNITLPKEGLRRGPFGGALKKEIFVQTGYSIYEQQHAIYNDFNKFRYFISEEKFNEMENFKIKPKDLLISCSGTVGRVAIVPFNAPEGIINQALLRIRCDQKIITPEYLNYLLISDSYQSKLLDMSHGSTIKNIVGMPILREMKLPIPPIEEQSKIVTILDSIVDKLDFEQQYLSQLILIKKGLMKDLLTGKVRVNIVEQEGVFK</sequence>
<dbReference type="InterPro" id="IPR052021">
    <property type="entry name" value="Type-I_RS_S_subunit"/>
</dbReference>
<evidence type="ECO:0000256" key="1">
    <source>
        <dbReference type="ARBA" id="ARBA00010923"/>
    </source>
</evidence>
<keyword evidence="2" id="KW-0680">Restriction system</keyword>
<dbReference type="PANTHER" id="PTHR30408:SF12">
    <property type="entry name" value="TYPE I RESTRICTION ENZYME MJAVIII SPECIFICITY SUBUNIT"/>
    <property type="match status" value="1"/>
</dbReference>
<evidence type="ECO:0000259" key="4">
    <source>
        <dbReference type="Pfam" id="PF01420"/>
    </source>
</evidence>
<dbReference type="Gene3D" id="3.90.220.20">
    <property type="entry name" value="DNA methylase specificity domains"/>
    <property type="match status" value="2"/>
</dbReference>
<proteinExistence type="inferred from homology"/>
<dbReference type="InterPro" id="IPR000055">
    <property type="entry name" value="Restrct_endonuc_typeI_TRD"/>
</dbReference>
<dbReference type="GO" id="GO:0003677">
    <property type="term" value="F:DNA binding"/>
    <property type="evidence" value="ECO:0007669"/>
    <property type="project" value="UniProtKB-KW"/>
</dbReference>
<dbReference type="CDD" id="cd17285">
    <property type="entry name" value="RMtype1_S_Csp16704I_TRD2-CR2_like"/>
    <property type="match status" value="1"/>
</dbReference>
<evidence type="ECO:0000256" key="2">
    <source>
        <dbReference type="ARBA" id="ARBA00022747"/>
    </source>
</evidence>
<organism evidence="5 6">
    <name type="scientific">Gottfriedia solisilvae</name>
    <dbReference type="NCBI Taxonomy" id="1516104"/>
    <lineage>
        <taxon>Bacteria</taxon>
        <taxon>Bacillati</taxon>
        <taxon>Bacillota</taxon>
        <taxon>Bacilli</taxon>
        <taxon>Bacillales</taxon>
        <taxon>Bacillaceae</taxon>
        <taxon>Gottfriedia</taxon>
    </lineage>
</organism>
<evidence type="ECO:0000256" key="3">
    <source>
        <dbReference type="ARBA" id="ARBA00023125"/>
    </source>
</evidence>
<protein>
    <submittedName>
        <fullName evidence="5">Type I restriction-modification protein subunit S</fullName>
    </submittedName>
</protein>
<feature type="domain" description="Type I restriction modification DNA specificity" evidence="4">
    <location>
        <begin position="2"/>
        <end position="172"/>
    </location>
</feature>
<dbReference type="AlphaFoldDB" id="A0A8J3AGT4"/>
<reference evidence="6" key="1">
    <citation type="journal article" date="2019" name="Int. J. Syst. Evol. Microbiol.">
        <title>The Global Catalogue of Microorganisms (GCM) 10K type strain sequencing project: providing services to taxonomists for standard genome sequencing and annotation.</title>
        <authorList>
            <consortium name="The Broad Institute Genomics Platform"/>
            <consortium name="The Broad Institute Genome Sequencing Center for Infectious Disease"/>
            <person name="Wu L."/>
            <person name="Ma J."/>
        </authorList>
    </citation>
    <scope>NUCLEOTIDE SEQUENCE [LARGE SCALE GENOMIC DNA]</scope>
    <source>
        <strain evidence="6">CGMCC 1.14993</strain>
    </source>
</reference>
<dbReference type="Gene3D" id="1.10.287.1120">
    <property type="entry name" value="Bipartite methylase S protein"/>
    <property type="match status" value="1"/>
</dbReference>
<dbReference type="GO" id="GO:0009307">
    <property type="term" value="P:DNA restriction-modification system"/>
    <property type="evidence" value="ECO:0007669"/>
    <property type="project" value="UniProtKB-KW"/>
</dbReference>
<dbReference type="InterPro" id="IPR044946">
    <property type="entry name" value="Restrct_endonuc_typeI_TRD_sf"/>
</dbReference>
<accession>A0A8J3AGT4</accession>
<dbReference type="SUPFAM" id="SSF116734">
    <property type="entry name" value="DNA methylase specificity domain"/>
    <property type="match status" value="2"/>
</dbReference>
<gene>
    <name evidence="5" type="ORF">GCM10007380_13620</name>
</gene>
<comment type="caution">
    <text evidence="5">The sequence shown here is derived from an EMBL/GenBank/DDBJ whole genome shotgun (WGS) entry which is preliminary data.</text>
</comment>
<dbReference type="EMBL" id="BMHB01000001">
    <property type="protein sequence ID" value="GGI12579.1"/>
    <property type="molecule type" value="Genomic_DNA"/>
</dbReference>
<evidence type="ECO:0000313" key="6">
    <source>
        <dbReference type="Proteomes" id="UP000626244"/>
    </source>
</evidence>